<keyword evidence="2" id="KW-1185">Reference proteome</keyword>
<reference evidence="2" key="1">
    <citation type="journal article" date="2022" name="Mol. Ecol. Resour.">
        <title>The genomes of chicory, endive, great burdock and yacon provide insights into Asteraceae palaeo-polyploidization history and plant inulin production.</title>
        <authorList>
            <person name="Fan W."/>
            <person name="Wang S."/>
            <person name="Wang H."/>
            <person name="Wang A."/>
            <person name="Jiang F."/>
            <person name="Liu H."/>
            <person name="Zhao H."/>
            <person name="Xu D."/>
            <person name="Zhang Y."/>
        </authorList>
    </citation>
    <scope>NUCLEOTIDE SEQUENCE [LARGE SCALE GENOMIC DNA]</scope>
    <source>
        <strain evidence="2">cv. Yunnan</strain>
    </source>
</reference>
<evidence type="ECO:0000313" key="1">
    <source>
        <dbReference type="EMBL" id="KAI3742890.1"/>
    </source>
</evidence>
<accession>A0ACB9D8L6</accession>
<dbReference type="Proteomes" id="UP001056120">
    <property type="component" value="Linkage Group LG20"/>
</dbReference>
<reference evidence="1 2" key="2">
    <citation type="journal article" date="2022" name="Mol. Ecol. Resour.">
        <title>The genomes of chicory, endive, great burdock and yacon provide insights into Asteraceae paleo-polyploidization history and plant inulin production.</title>
        <authorList>
            <person name="Fan W."/>
            <person name="Wang S."/>
            <person name="Wang H."/>
            <person name="Wang A."/>
            <person name="Jiang F."/>
            <person name="Liu H."/>
            <person name="Zhao H."/>
            <person name="Xu D."/>
            <person name="Zhang Y."/>
        </authorList>
    </citation>
    <scope>NUCLEOTIDE SEQUENCE [LARGE SCALE GENOMIC DNA]</scope>
    <source>
        <strain evidence="2">cv. Yunnan</strain>
        <tissue evidence="1">Leaves</tissue>
    </source>
</reference>
<organism evidence="1 2">
    <name type="scientific">Smallanthus sonchifolius</name>
    <dbReference type="NCBI Taxonomy" id="185202"/>
    <lineage>
        <taxon>Eukaryota</taxon>
        <taxon>Viridiplantae</taxon>
        <taxon>Streptophyta</taxon>
        <taxon>Embryophyta</taxon>
        <taxon>Tracheophyta</taxon>
        <taxon>Spermatophyta</taxon>
        <taxon>Magnoliopsida</taxon>
        <taxon>eudicotyledons</taxon>
        <taxon>Gunneridae</taxon>
        <taxon>Pentapetalae</taxon>
        <taxon>asterids</taxon>
        <taxon>campanulids</taxon>
        <taxon>Asterales</taxon>
        <taxon>Asteraceae</taxon>
        <taxon>Asteroideae</taxon>
        <taxon>Heliantheae alliance</taxon>
        <taxon>Millerieae</taxon>
        <taxon>Smallanthus</taxon>
    </lineage>
</organism>
<evidence type="ECO:0000313" key="2">
    <source>
        <dbReference type="Proteomes" id="UP001056120"/>
    </source>
</evidence>
<sequence length="105" mass="11902">MVTINSSCDLIFFCTLGVCGFIGVADPRFFFTGNLGNKLQYYFLIRIEVGINSHHASDLVVKRFSYKMFFSAEVMGSNPDERNFASTIHRTRSDKKEEASINMLS</sequence>
<name>A0ACB9D8L6_9ASTR</name>
<comment type="caution">
    <text evidence="1">The sequence shown here is derived from an EMBL/GenBank/DDBJ whole genome shotgun (WGS) entry which is preliminary data.</text>
</comment>
<gene>
    <name evidence="1" type="ORF">L1987_60588</name>
</gene>
<proteinExistence type="predicted"/>
<dbReference type="EMBL" id="CM042037">
    <property type="protein sequence ID" value="KAI3742890.1"/>
    <property type="molecule type" value="Genomic_DNA"/>
</dbReference>
<protein>
    <submittedName>
        <fullName evidence="1">Uncharacterized protein</fullName>
    </submittedName>
</protein>